<dbReference type="Gene3D" id="3.10.560.10">
    <property type="entry name" value="Outer membrane lipoprotein wza domain like"/>
    <property type="match status" value="1"/>
</dbReference>
<dbReference type="InterPro" id="IPR049712">
    <property type="entry name" value="Poly_export"/>
</dbReference>
<reference evidence="6 7" key="1">
    <citation type="submission" date="2020-12" db="EMBL/GenBank/DDBJ databases">
        <title>Revised draft genomes of Rhodomicrobium vannielii ATCC 17100 and Rhodomicrobium udaipurense JA643.</title>
        <authorList>
            <person name="Conners E.M."/>
            <person name="Davenport E.J."/>
            <person name="Bose A."/>
        </authorList>
    </citation>
    <scope>NUCLEOTIDE SEQUENCE [LARGE SCALE GENOMIC DNA]</scope>
    <source>
        <strain evidence="6 7">JA643</strain>
    </source>
</reference>
<feature type="domain" description="Polysaccharide export protein N-terminal" evidence="4">
    <location>
        <begin position="79"/>
        <end position="154"/>
    </location>
</feature>
<evidence type="ECO:0000256" key="1">
    <source>
        <dbReference type="ARBA" id="ARBA00022729"/>
    </source>
</evidence>
<feature type="signal peptide" evidence="3">
    <location>
        <begin position="1"/>
        <end position="25"/>
    </location>
</feature>
<dbReference type="InterPro" id="IPR003715">
    <property type="entry name" value="Poly_export_N"/>
</dbReference>
<dbReference type="PANTHER" id="PTHR33619">
    <property type="entry name" value="POLYSACCHARIDE EXPORT PROTEIN GFCE-RELATED"/>
    <property type="match status" value="1"/>
</dbReference>
<evidence type="ECO:0000256" key="3">
    <source>
        <dbReference type="SAM" id="SignalP"/>
    </source>
</evidence>
<dbReference type="PROSITE" id="PS51257">
    <property type="entry name" value="PROKAR_LIPOPROTEIN"/>
    <property type="match status" value="1"/>
</dbReference>
<name>A0A8I1GDP1_9HYPH</name>
<dbReference type="InterPro" id="IPR019554">
    <property type="entry name" value="Soluble_ligand-bd"/>
</dbReference>
<feature type="region of interest" description="Disordered" evidence="2">
    <location>
        <begin position="31"/>
        <end position="64"/>
    </location>
</feature>
<evidence type="ECO:0000259" key="4">
    <source>
        <dbReference type="Pfam" id="PF02563"/>
    </source>
</evidence>
<keyword evidence="1 3" id="KW-0732">Signal</keyword>
<dbReference type="AlphaFoldDB" id="A0A8I1GDP1"/>
<evidence type="ECO:0000256" key="2">
    <source>
        <dbReference type="SAM" id="MobiDB-lite"/>
    </source>
</evidence>
<feature type="domain" description="Soluble ligand binding" evidence="5">
    <location>
        <begin position="161"/>
        <end position="208"/>
    </location>
</feature>
<organism evidence="6 7">
    <name type="scientific">Rhodomicrobium udaipurense</name>
    <dbReference type="NCBI Taxonomy" id="1202716"/>
    <lineage>
        <taxon>Bacteria</taxon>
        <taxon>Pseudomonadati</taxon>
        <taxon>Pseudomonadota</taxon>
        <taxon>Alphaproteobacteria</taxon>
        <taxon>Hyphomicrobiales</taxon>
        <taxon>Hyphomicrobiaceae</taxon>
        <taxon>Rhodomicrobium</taxon>
    </lineage>
</organism>
<proteinExistence type="predicted"/>
<dbReference type="Proteomes" id="UP000623250">
    <property type="component" value="Unassembled WGS sequence"/>
</dbReference>
<feature type="chain" id="PRO_5034635675" evidence="3">
    <location>
        <begin position="26"/>
        <end position="263"/>
    </location>
</feature>
<dbReference type="GO" id="GO:0015159">
    <property type="term" value="F:polysaccharide transmembrane transporter activity"/>
    <property type="evidence" value="ECO:0007669"/>
    <property type="project" value="InterPro"/>
</dbReference>
<feature type="compositionally biased region" description="Basic and acidic residues" evidence="2">
    <location>
        <begin position="52"/>
        <end position="64"/>
    </location>
</feature>
<dbReference type="Pfam" id="PF02563">
    <property type="entry name" value="Poly_export"/>
    <property type="match status" value="1"/>
</dbReference>
<sequence>MSALIRLLLPAIAAAFISACGVSSGGDMTDPKLDSGAVSDSSAAQKSAAPSSKEDSAQGPDDKETLRKVALSMSSVSDPASKTYKIGPLDVVDITVFNVPELSKTVQVSEAGTINFPLIGEFQAGGKTGREVERELSLKLGDKYLQNPQITVFIKNYNSQRVTLEGAVKKPGVYPITGGLSLLQAVAQAQGFEDKADETVLIFRQVNGERQVAKYDVSRIRDGSAEDPALEAGDVIVAPSSSVKEGIGAVFKALPLFTLVSLL</sequence>
<evidence type="ECO:0000313" key="7">
    <source>
        <dbReference type="Proteomes" id="UP000623250"/>
    </source>
</evidence>
<dbReference type="RefSeq" id="WP_037237601.1">
    <property type="nucleotide sequence ID" value="NZ_JAEMUK010000007.1"/>
</dbReference>
<keyword evidence="7" id="KW-1185">Reference proteome</keyword>
<comment type="caution">
    <text evidence="6">The sequence shown here is derived from an EMBL/GenBank/DDBJ whole genome shotgun (WGS) entry which is preliminary data.</text>
</comment>
<evidence type="ECO:0000259" key="5">
    <source>
        <dbReference type="Pfam" id="PF10531"/>
    </source>
</evidence>
<dbReference type="Gene3D" id="3.30.1950.10">
    <property type="entry name" value="wza like domain"/>
    <property type="match status" value="1"/>
</dbReference>
<feature type="compositionally biased region" description="Low complexity" evidence="2">
    <location>
        <begin position="37"/>
        <end position="51"/>
    </location>
</feature>
<dbReference type="PANTHER" id="PTHR33619:SF3">
    <property type="entry name" value="POLYSACCHARIDE EXPORT PROTEIN GFCE-RELATED"/>
    <property type="match status" value="1"/>
</dbReference>
<dbReference type="EMBL" id="JAEMUK010000007">
    <property type="protein sequence ID" value="MBJ7542573.1"/>
    <property type="molecule type" value="Genomic_DNA"/>
</dbReference>
<accession>A0A8I1GDP1</accession>
<protein>
    <submittedName>
        <fullName evidence="6">Polysaccharide export protein</fullName>
    </submittedName>
</protein>
<gene>
    <name evidence="6" type="ORF">JDN41_03275</name>
</gene>
<dbReference type="Pfam" id="PF10531">
    <property type="entry name" value="SLBB"/>
    <property type="match status" value="1"/>
</dbReference>
<evidence type="ECO:0000313" key="6">
    <source>
        <dbReference type="EMBL" id="MBJ7542573.1"/>
    </source>
</evidence>